<evidence type="ECO:0000313" key="2">
    <source>
        <dbReference type="Proteomes" id="UP000000442"/>
    </source>
</evidence>
<dbReference type="KEGG" id="dat:HRM2_45210"/>
<dbReference type="HOGENOM" id="CLU_093136_1_1_7"/>
<dbReference type="OrthoDB" id="9803365at2"/>
<sequence>MYVYCHAQFTEKICQMKRFLFIITLTLALVCSLICHADNISTEDKVKAAYLYNFAKFIKWPGPTFIHEKSPLLIGVMGDDSFADKLGPLTSRTVRNRPFEIKKLKTSKQAQTCHMVYINTSSSAELSNILEQLKARPIITVGDNNKFAAQGGIIQFIKIRDRLRFIINLDAAKINQVQIDAQLLSLATELLETKE</sequence>
<gene>
    <name evidence="1" type="ordered locus">HRM2_45210</name>
</gene>
<name>C0QF76_DESAH</name>
<evidence type="ECO:0008006" key="3">
    <source>
        <dbReference type="Google" id="ProtNLM"/>
    </source>
</evidence>
<evidence type="ECO:0000313" key="1">
    <source>
        <dbReference type="EMBL" id="ACN17577.1"/>
    </source>
</evidence>
<dbReference type="AlphaFoldDB" id="C0QF76"/>
<reference evidence="1 2" key="1">
    <citation type="journal article" date="2009" name="Environ. Microbiol.">
        <title>Genome sequence of Desulfobacterium autotrophicum HRM2, a marine sulfate reducer oxidizing organic carbon completely to carbon dioxide.</title>
        <authorList>
            <person name="Strittmatter A.W."/>
            <person name="Liesegang H."/>
            <person name="Rabus R."/>
            <person name="Decker I."/>
            <person name="Amann J."/>
            <person name="Andres S."/>
            <person name="Henne A."/>
            <person name="Fricke W.F."/>
            <person name="Martinez-Arias R."/>
            <person name="Bartels D."/>
            <person name="Goesmann A."/>
            <person name="Krause L."/>
            <person name="Puehler A."/>
            <person name="Klenk H.P."/>
            <person name="Richter M."/>
            <person name="Schuler M."/>
            <person name="Gloeckner F.O."/>
            <person name="Meyerdierks A."/>
            <person name="Gottschalk G."/>
            <person name="Amann R."/>
        </authorList>
    </citation>
    <scope>NUCLEOTIDE SEQUENCE [LARGE SCALE GENOMIC DNA]</scope>
    <source>
        <strain evidence="2">ATCC 43914 / DSM 3382 / HRM2</strain>
    </source>
</reference>
<dbReference type="EMBL" id="CP001087">
    <property type="protein sequence ID" value="ACN17577.1"/>
    <property type="molecule type" value="Genomic_DNA"/>
</dbReference>
<dbReference type="Pfam" id="PF13689">
    <property type="entry name" value="DUF4154"/>
    <property type="match status" value="1"/>
</dbReference>
<accession>C0QF76</accession>
<protein>
    <recommendedName>
        <fullName evidence="3">Transmembrane protein</fullName>
    </recommendedName>
</protein>
<dbReference type="STRING" id="177437.HRM2_45210"/>
<proteinExistence type="predicted"/>
<dbReference type="InterPro" id="IPR025293">
    <property type="entry name" value="YfiR/HmsC-like"/>
</dbReference>
<keyword evidence="2" id="KW-1185">Reference proteome</keyword>
<dbReference type="Proteomes" id="UP000000442">
    <property type="component" value="Chromosome"/>
</dbReference>
<organism evidence="1 2">
    <name type="scientific">Desulforapulum autotrophicum (strain ATCC 43914 / DSM 3382 / VKM B-1955 / HRM2)</name>
    <name type="common">Desulfobacterium autotrophicum</name>
    <dbReference type="NCBI Taxonomy" id="177437"/>
    <lineage>
        <taxon>Bacteria</taxon>
        <taxon>Pseudomonadati</taxon>
        <taxon>Thermodesulfobacteriota</taxon>
        <taxon>Desulfobacteria</taxon>
        <taxon>Desulfobacterales</taxon>
        <taxon>Desulfobacteraceae</taxon>
        <taxon>Desulforapulum</taxon>
    </lineage>
</organism>
<dbReference type="eggNOG" id="ENOG5032YBM">
    <property type="taxonomic scope" value="Bacteria"/>
</dbReference>